<dbReference type="Proteomes" id="UP001057375">
    <property type="component" value="Unassembled WGS sequence"/>
</dbReference>
<sequence length="66" mass="7325">MSASSSKAPIRTTRSTPSSTKFIRFSLNATVKPKFGYFLVNLRRNGMTCLLPKAAAIKVTLAFWSR</sequence>
<dbReference type="EMBL" id="BQXS01004388">
    <property type="protein sequence ID" value="GKT37093.1"/>
    <property type="molecule type" value="Genomic_DNA"/>
</dbReference>
<feature type="non-terminal residue" evidence="1">
    <location>
        <position position="66"/>
    </location>
</feature>
<evidence type="ECO:0000313" key="2">
    <source>
        <dbReference type="Proteomes" id="UP001057375"/>
    </source>
</evidence>
<keyword evidence="2" id="KW-1185">Reference proteome</keyword>
<protein>
    <submittedName>
        <fullName evidence="1">Uncharacterized protein</fullName>
    </submittedName>
</protein>
<proteinExistence type="predicted"/>
<gene>
    <name evidence="1" type="ORF">ADUPG1_003263</name>
</gene>
<organism evidence="1 2">
    <name type="scientific">Aduncisulcus paluster</name>
    <dbReference type="NCBI Taxonomy" id="2918883"/>
    <lineage>
        <taxon>Eukaryota</taxon>
        <taxon>Metamonada</taxon>
        <taxon>Carpediemonas-like organisms</taxon>
        <taxon>Aduncisulcus</taxon>
    </lineage>
</organism>
<evidence type="ECO:0000313" key="1">
    <source>
        <dbReference type="EMBL" id="GKT37093.1"/>
    </source>
</evidence>
<accession>A0ABQ5KZF6</accession>
<comment type="caution">
    <text evidence="1">The sequence shown here is derived from an EMBL/GenBank/DDBJ whole genome shotgun (WGS) entry which is preliminary data.</text>
</comment>
<name>A0ABQ5KZF6_9EUKA</name>
<reference evidence="1" key="1">
    <citation type="submission" date="2022-03" db="EMBL/GenBank/DDBJ databases">
        <title>Draft genome sequence of Aduncisulcus paluster, a free-living microaerophilic Fornicata.</title>
        <authorList>
            <person name="Yuyama I."/>
            <person name="Kume K."/>
            <person name="Tamura T."/>
            <person name="Inagaki Y."/>
            <person name="Hashimoto T."/>
        </authorList>
    </citation>
    <scope>NUCLEOTIDE SEQUENCE</scope>
    <source>
        <strain evidence="1">NY0171</strain>
    </source>
</reference>